<evidence type="ECO:0000313" key="3">
    <source>
        <dbReference type="Proteomes" id="UP000534286"/>
    </source>
</evidence>
<gene>
    <name evidence="2" type="ORF">FHR32_000794</name>
</gene>
<reference evidence="2 3" key="1">
    <citation type="submission" date="2020-08" db="EMBL/GenBank/DDBJ databases">
        <title>Sequencing the genomes of 1000 actinobacteria strains.</title>
        <authorList>
            <person name="Klenk H.-P."/>
        </authorList>
    </citation>
    <scope>NUCLEOTIDE SEQUENCE [LARGE SCALE GENOMIC DNA]</scope>
    <source>
        <strain evidence="2 3">DSM 43023</strain>
    </source>
</reference>
<dbReference type="RefSeq" id="WP_184753038.1">
    <property type="nucleotide sequence ID" value="NZ_BAABEK010000021.1"/>
</dbReference>
<sequence>MPVLVSKSLRDYRRALVGWTIGITAFCGLYLSFYPSMTRDPEVYGPAALAKFPGAMRDLMGGMEDFTSGVGYLHSLVYQLFGPMLFVVCASILGNRALAQPEESGTLELTLTLPIDRRRLVFERFAALALGLLGLAVVTFLAVWALTSAVGLNVAPGRILAGHTGILLLGLFFGTLALAVGAAVGRRNIAMAVVGVVAVGGYVIETMGKNVDAIAWLRWVSPFHYYLDGRPLYQGFPTGDYLVLAGATVALLLTAILAFDRRDVGV</sequence>
<name>A0A7W7RQV2_9ACTN</name>
<evidence type="ECO:0000313" key="2">
    <source>
        <dbReference type="EMBL" id="MBB4936489.1"/>
    </source>
</evidence>
<comment type="caution">
    <text evidence="2">The sequence shown here is derived from an EMBL/GenBank/DDBJ whole genome shotgun (WGS) entry which is preliminary data.</text>
</comment>
<dbReference type="EMBL" id="JACHJU010000001">
    <property type="protein sequence ID" value="MBB4936489.1"/>
    <property type="molecule type" value="Genomic_DNA"/>
</dbReference>
<dbReference type="Proteomes" id="UP000534286">
    <property type="component" value="Unassembled WGS sequence"/>
</dbReference>
<feature type="transmembrane region" description="Helical" evidence="1">
    <location>
        <begin position="12"/>
        <end position="33"/>
    </location>
</feature>
<keyword evidence="1" id="KW-1133">Transmembrane helix</keyword>
<keyword evidence="1" id="KW-0812">Transmembrane</keyword>
<evidence type="ECO:0000256" key="1">
    <source>
        <dbReference type="SAM" id="Phobius"/>
    </source>
</evidence>
<organism evidence="2 3">
    <name type="scientific">Streptosporangium album</name>
    <dbReference type="NCBI Taxonomy" id="47479"/>
    <lineage>
        <taxon>Bacteria</taxon>
        <taxon>Bacillati</taxon>
        <taxon>Actinomycetota</taxon>
        <taxon>Actinomycetes</taxon>
        <taxon>Streptosporangiales</taxon>
        <taxon>Streptosporangiaceae</taxon>
        <taxon>Streptosporangium</taxon>
    </lineage>
</organism>
<feature type="transmembrane region" description="Helical" evidence="1">
    <location>
        <begin position="159"/>
        <end position="181"/>
    </location>
</feature>
<dbReference type="Pfam" id="PF12679">
    <property type="entry name" value="ABC2_membrane_2"/>
    <property type="match status" value="1"/>
</dbReference>
<dbReference type="AlphaFoldDB" id="A0A7W7RQV2"/>
<feature type="transmembrane region" description="Helical" evidence="1">
    <location>
        <begin position="125"/>
        <end position="147"/>
    </location>
</feature>
<accession>A0A7W7RQV2</accession>
<feature type="transmembrane region" description="Helical" evidence="1">
    <location>
        <begin position="76"/>
        <end position="94"/>
    </location>
</feature>
<protein>
    <submittedName>
        <fullName evidence="2">ABC-2 type transport system permease protein</fullName>
    </submittedName>
</protein>
<proteinExistence type="predicted"/>
<keyword evidence="3" id="KW-1185">Reference proteome</keyword>
<dbReference type="GO" id="GO:0005886">
    <property type="term" value="C:plasma membrane"/>
    <property type="evidence" value="ECO:0007669"/>
    <property type="project" value="UniProtKB-SubCell"/>
</dbReference>
<keyword evidence="1" id="KW-0472">Membrane</keyword>
<feature type="transmembrane region" description="Helical" evidence="1">
    <location>
        <begin position="241"/>
        <end position="259"/>
    </location>
</feature>
<feature type="transmembrane region" description="Helical" evidence="1">
    <location>
        <begin position="188"/>
        <end position="204"/>
    </location>
</feature>
<dbReference type="GO" id="GO:0140359">
    <property type="term" value="F:ABC-type transporter activity"/>
    <property type="evidence" value="ECO:0007669"/>
    <property type="project" value="InterPro"/>
</dbReference>